<evidence type="ECO:0000256" key="5">
    <source>
        <dbReference type="ARBA" id="ARBA00022490"/>
    </source>
</evidence>
<dbReference type="FunFam" id="3.90.830.10:FF:000001">
    <property type="entry name" value="syntaxin-binding protein 1 isoform X2"/>
    <property type="match status" value="1"/>
</dbReference>
<reference evidence="12" key="2">
    <citation type="submission" date="2025-08" db="UniProtKB">
        <authorList>
            <consortium name="Ensembl"/>
        </authorList>
    </citation>
    <scope>IDENTIFICATION</scope>
</reference>
<gene>
    <name evidence="12" type="primary">STXBP1</name>
</gene>
<dbReference type="Gene3D" id="3.40.50.2060">
    <property type="match status" value="1"/>
</dbReference>
<dbReference type="InterPro" id="IPR043154">
    <property type="entry name" value="Sec-1-like_dom1"/>
</dbReference>
<dbReference type="SUPFAM" id="SSF56815">
    <property type="entry name" value="Sec1/munc18-like (SM) proteins"/>
    <property type="match status" value="1"/>
</dbReference>
<evidence type="ECO:0000313" key="12">
    <source>
        <dbReference type="Ensembl" id="ENSCJPP00005025231.1"/>
    </source>
</evidence>
<evidence type="ECO:0000256" key="8">
    <source>
        <dbReference type="ARBA" id="ARBA00040519"/>
    </source>
</evidence>
<dbReference type="GO" id="GO:0015031">
    <property type="term" value="P:protein transport"/>
    <property type="evidence" value="ECO:0007669"/>
    <property type="project" value="UniProtKB-KW"/>
</dbReference>
<evidence type="ECO:0000256" key="1">
    <source>
        <dbReference type="ARBA" id="ARBA00004170"/>
    </source>
</evidence>
<keyword evidence="6" id="KW-0653">Protein transport</keyword>
<keyword evidence="7 11" id="KW-0472">Membrane</keyword>
<reference evidence="12" key="3">
    <citation type="submission" date="2025-09" db="UniProtKB">
        <authorList>
            <consortium name="Ensembl"/>
        </authorList>
    </citation>
    <scope>IDENTIFICATION</scope>
</reference>
<dbReference type="InterPro" id="IPR036045">
    <property type="entry name" value="Sec1-like_sf"/>
</dbReference>
<accession>A0A8C2UCL0</accession>
<protein>
    <recommendedName>
        <fullName evidence="8">Syntaxin-binding protein 1</fullName>
    </recommendedName>
    <alternativeName>
        <fullName evidence="10">Protein unc-18 homolog 1</fullName>
    </alternativeName>
    <alternativeName>
        <fullName evidence="9">Protein unc-18 homolog A</fullName>
    </alternativeName>
</protein>
<dbReference type="GO" id="GO:2000367">
    <property type="term" value="P:regulation of acrosomal vesicle exocytosis"/>
    <property type="evidence" value="ECO:0007669"/>
    <property type="project" value="Ensembl"/>
</dbReference>
<dbReference type="GO" id="GO:0005829">
    <property type="term" value="C:cytosol"/>
    <property type="evidence" value="ECO:0007669"/>
    <property type="project" value="UniProtKB-SubCell"/>
</dbReference>
<dbReference type="InterPro" id="IPR043127">
    <property type="entry name" value="Sec-1-like_dom3a"/>
</dbReference>
<name>A0A8C2UCL0_COTJA</name>
<dbReference type="GO" id="GO:0005654">
    <property type="term" value="C:nucleoplasm"/>
    <property type="evidence" value="ECO:0007669"/>
    <property type="project" value="Ensembl"/>
</dbReference>
<evidence type="ECO:0000256" key="6">
    <source>
        <dbReference type="ARBA" id="ARBA00022927"/>
    </source>
</evidence>
<dbReference type="PANTHER" id="PTHR11679">
    <property type="entry name" value="VESICLE PROTEIN SORTING-ASSOCIATED"/>
    <property type="match status" value="1"/>
</dbReference>
<dbReference type="GO" id="GO:0072659">
    <property type="term" value="P:protein localization to plasma membrane"/>
    <property type="evidence" value="ECO:0007669"/>
    <property type="project" value="Ensembl"/>
</dbReference>
<dbReference type="Ensembl" id="ENSCJPT00005034347.1">
    <property type="protein sequence ID" value="ENSCJPP00005025231.1"/>
    <property type="gene ID" value="ENSCJPG00005019822.1"/>
</dbReference>
<dbReference type="GO" id="GO:0017075">
    <property type="term" value="F:syntaxin-1 binding"/>
    <property type="evidence" value="ECO:0007669"/>
    <property type="project" value="Ensembl"/>
</dbReference>
<dbReference type="AlphaFoldDB" id="A0A8C2UCL0"/>
<keyword evidence="4" id="KW-0813">Transport</keyword>
<organism evidence="12 13">
    <name type="scientific">Coturnix japonica</name>
    <name type="common">Japanese quail</name>
    <name type="synonym">Coturnix coturnix japonica</name>
    <dbReference type="NCBI Taxonomy" id="93934"/>
    <lineage>
        <taxon>Eukaryota</taxon>
        <taxon>Metazoa</taxon>
        <taxon>Chordata</taxon>
        <taxon>Craniata</taxon>
        <taxon>Vertebrata</taxon>
        <taxon>Euteleostomi</taxon>
        <taxon>Archelosauria</taxon>
        <taxon>Archosauria</taxon>
        <taxon>Dinosauria</taxon>
        <taxon>Saurischia</taxon>
        <taxon>Theropoda</taxon>
        <taxon>Coelurosauria</taxon>
        <taxon>Aves</taxon>
        <taxon>Neognathae</taxon>
        <taxon>Galloanserae</taxon>
        <taxon>Galliformes</taxon>
        <taxon>Phasianidae</taxon>
        <taxon>Perdicinae</taxon>
        <taxon>Coturnix</taxon>
    </lineage>
</organism>
<keyword evidence="13" id="KW-1185">Reference proteome</keyword>
<evidence type="ECO:0000256" key="7">
    <source>
        <dbReference type="ARBA" id="ARBA00023136"/>
    </source>
</evidence>
<dbReference type="GO" id="GO:0002576">
    <property type="term" value="P:platelet degranulation"/>
    <property type="evidence" value="ECO:0007669"/>
    <property type="project" value="Ensembl"/>
</dbReference>
<feature type="transmembrane region" description="Helical" evidence="11">
    <location>
        <begin position="21"/>
        <end position="43"/>
    </location>
</feature>
<evidence type="ECO:0000256" key="2">
    <source>
        <dbReference type="ARBA" id="ARBA00004514"/>
    </source>
</evidence>
<comment type="subcellular location">
    <subcellularLocation>
        <location evidence="2">Cytoplasm</location>
        <location evidence="2">Cytosol</location>
    </subcellularLocation>
    <subcellularLocation>
        <location evidence="1">Membrane</location>
        <topology evidence="1">Peripheral membrane protein</topology>
    </subcellularLocation>
</comment>
<dbReference type="InterPro" id="IPR001619">
    <property type="entry name" value="Sec1-like"/>
</dbReference>
<evidence type="ECO:0000256" key="9">
    <source>
        <dbReference type="ARBA" id="ARBA00042593"/>
    </source>
</evidence>
<dbReference type="FunFam" id="1.25.40.60:FF:000001">
    <property type="entry name" value="syntaxin-binding protein 1 isoform X2"/>
    <property type="match status" value="1"/>
</dbReference>
<reference evidence="12" key="1">
    <citation type="submission" date="2015-11" db="EMBL/GenBank/DDBJ databases">
        <authorList>
            <consortium name="International Coturnix japonica Genome Analysis Consortium"/>
            <person name="Warren W."/>
            <person name="Burt D.W."/>
            <person name="Antin P.B."/>
            <person name="Lanford R."/>
            <person name="Gros J."/>
            <person name="Wilson R.K."/>
        </authorList>
    </citation>
    <scope>NUCLEOTIDE SEQUENCE [LARGE SCALE GENOMIC DNA]</scope>
</reference>
<evidence type="ECO:0000256" key="10">
    <source>
        <dbReference type="ARBA" id="ARBA00042596"/>
    </source>
</evidence>
<evidence type="ECO:0000313" key="13">
    <source>
        <dbReference type="Proteomes" id="UP000694412"/>
    </source>
</evidence>
<dbReference type="GO" id="GO:0005886">
    <property type="term" value="C:plasma membrane"/>
    <property type="evidence" value="ECO:0007669"/>
    <property type="project" value="Ensembl"/>
</dbReference>
<keyword evidence="5" id="KW-0963">Cytoplasm</keyword>
<dbReference type="PIRSF" id="PIRSF005715">
    <property type="entry name" value="VPS45_Sec1"/>
    <property type="match status" value="1"/>
</dbReference>
<keyword evidence="11" id="KW-0812">Transmembrane</keyword>
<dbReference type="Gene3D" id="3.90.830.10">
    <property type="entry name" value="Syntaxin Binding Protein 1, Chain A, domain 2"/>
    <property type="match status" value="1"/>
</dbReference>
<sequence>MEGERCCRRRRRVGRMELGRGWSRWGCSLLLHPYLMAAVPQVLVVDQLSMRMLSSCCKMTDIMTEGITIVEDINKRREPLPSLEAVYLITPSEKSVHSLISDFKDPPTSKYRAAHVFFTDSCPDALFNELVKSRAAKVIKTLTEINIAFLPSESQVYSLDSADSFQSFYSPHKAQMKNPILERLAEQIATLCATLKEYPAVRYRGDYKDNAMLAQLIQDKLDAYKADDPTMGEGPDKARSQLLILDRGFDPASPVLHELTFQAMSYDLLPIENDVYKYETSGIGEARVKEVLLDEDDDLWVSLRHKHIAEVSQEVTRSLKEFSSSKRMNTGDKTTMRDLSQMLKKMPQYQKELSKYSTHLHLAEDCMKHYQGTVDKLCRVEQDLAMGTDAEGEKIKDPMRAIVPILLDGNVSTYDKIRIILLYIFLKNGITEENLNKLIQHAQIPAEDSEIITNMAHLGVPIITDSTLRRRSKPERKERISEQTYQLSRWTPVIKDIMEDAIEDKLDTKHYPYISTRSSASFSTTAVRWVLLVPSPPTHGPVSLLVLPFPFLTPFPLFSARYGHWHKNKAPGEYRSGPRLIIFILGGVSMNEMRCAYEVTQASGKWEVLIGEWGPCPTPRCSSHSHPAALTSR</sequence>
<proteinExistence type="inferred from homology"/>
<dbReference type="Proteomes" id="UP000694412">
    <property type="component" value="Chromosome 17"/>
</dbReference>
<dbReference type="InterPro" id="IPR027482">
    <property type="entry name" value="Sec1-like_dom2"/>
</dbReference>
<dbReference type="FunFam" id="3.40.50.2060:FF:000001">
    <property type="entry name" value="syntaxin-binding protein 1 isoform X2"/>
    <property type="match status" value="1"/>
</dbReference>
<comment type="similarity">
    <text evidence="3">Belongs to the STXBP/unc-18/SEC1 family.</text>
</comment>
<dbReference type="Gene3D" id="1.25.40.60">
    <property type="match status" value="1"/>
</dbReference>
<dbReference type="Gene3D" id="3.40.50.1910">
    <property type="match status" value="1"/>
</dbReference>
<dbReference type="GO" id="GO:0035493">
    <property type="term" value="P:SNARE complex assembly"/>
    <property type="evidence" value="ECO:0007669"/>
    <property type="project" value="Ensembl"/>
</dbReference>
<keyword evidence="11" id="KW-1133">Transmembrane helix</keyword>
<dbReference type="GO" id="GO:0031091">
    <property type="term" value="C:platelet alpha granule"/>
    <property type="evidence" value="ECO:0007669"/>
    <property type="project" value="Ensembl"/>
</dbReference>
<dbReference type="GeneTree" id="ENSGT00940000155127"/>
<evidence type="ECO:0000256" key="3">
    <source>
        <dbReference type="ARBA" id="ARBA00009884"/>
    </source>
</evidence>
<dbReference type="Pfam" id="PF00995">
    <property type="entry name" value="Sec1"/>
    <property type="match status" value="1"/>
</dbReference>
<evidence type="ECO:0000256" key="11">
    <source>
        <dbReference type="SAM" id="Phobius"/>
    </source>
</evidence>
<evidence type="ECO:0000256" key="4">
    <source>
        <dbReference type="ARBA" id="ARBA00022448"/>
    </source>
</evidence>
<dbReference type="GO" id="GO:0070527">
    <property type="term" value="P:platelet aggregation"/>
    <property type="evidence" value="ECO:0007669"/>
    <property type="project" value="Ensembl"/>
</dbReference>